<dbReference type="InterPro" id="IPR042869">
    <property type="entry name" value="ARHGAP11A/B"/>
</dbReference>
<proteinExistence type="predicted"/>
<accession>A0ABM5FNU0</accession>
<name>A0ABM5FNU0_9SAUR</name>
<feature type="domain" description="Rho-GAP" evidence="2">
    <location>
        <begin position="56"/>
        <end position="242"/>
    </location>
</feature>
<evidence type="ECO:0000313" key="4">
    <source>
        <dbReference type="RefSeq" id="XP_072847057.1"/>
    </source>
</evidence>
<dbReference type="Pfam" id="PF05281">
    <property type="entry name" value="Secretogranin_V"/>
    <property type="match status" value="1"/>
</dbReference>
<evidence type="ECO:0000259" key="2">
    <source>
        <dbReference type="PROSITE" id="PS50238"/>
    </source>
</evidence>
<dbReference type="InterPro" id="IPR000198">
    <property type="entry name" value="RhoGAP_dom"/>
</dbReference>
<dbReference type="PANTHER" id="PTHR15670">
    <property type="entry name" value="RHO GTPASE ACTIVATING PROTEIN 11A"/>
    <property type="match status" value="1"/>
</dbReference>
<dbReference type="SUPFAM" id="SSF48350">
    <property type="entry name" value="GTPase activation domain, GAP"/>
    <property type="match status" value="1"/>
</dbReference>
<reference evidence="3" key="1">
    <citation type="submission" date="2025-05" db="UniProtKB">
        <authorList>
            <consortium name="RefSeq"/>
        </authorList>
    </citation>
    <scope>NUCLEOTIDE SEQUENCE [LARGE SCALE GENOMIC DNA]</scope>
</reference>
<dbReference type="Pfam" id="PF00620">
    <property type="entry name" value="RhoGAP"/>
    <property type="match status" value="1"/>
</dbReference>
<keyword evidence="3" id="KW-1185">Reference proteome</keyword>
<dbReference type="InterPro" id="IPR008936">
    <property type="entry name" value="Rho_GTPase_activation_prot"/>
</dbReference>
<evidence type="ECO:0000256" key="1">
    <source>
        <dbReference type="SAM" id="MobiDB-lite"/>
    </source>
</evidence>
<dbReference type="PANTHER" id="PTHR15670:SF4">
    <property type="entry name" value="RHO GTPASE-ACTIVATING PROTEIN 11A"/>
    <property type="match status" value="1"/>
</dbReference>
<reference evidence="4" key="2">
    <citation type="submission" date="2025-08" db="UniProtKB">
        <authorList>
            <consortium name="RefSeq"/>
        </authorList>
    </citation>
    <scope>IDENTIFICATION</scope>
</reference>
<sequence>MAAMEGRRKELAQLAVQQHLRAAYGIKIKTRATKGKPSRPAAVETGGGKIFGIAFDELPHQIVSEYGSIPCFLVEACEYLEQHMHTEGLFRKSGSFVRLKTLKSKLDQGENCLSGAPPCDVAGLLKQFFRELPEPILPSELQEALIKAQQLGNEEKISATLLLSCLINSKTIDTLRYFFKFLKNVSLRSAENKMDSSNLAVIFAPNLLQSSETDKISAHTERKLRLQAAVLQTFIDHAEDLGTLPRFILEKIPAMLGIDDPASTPSLLNCRENEVETPGEQTRKRSQSIGDIVSGALNKLKSNRTPSTTPQRDRNVFPSMTPVNVTPSFKRKYAADSCQGFSSKKRRSIRHNMGLELLPSSLFNISSTPGSAQSETSPSISLEHSLSTSVTSEKYLPRIGSRRSQRIANKKVQRVESGKMGCFSPKISRKEMMRKSLRLKFILGRSSKENTVVENLVSKRSEHIGRRLASQQDTESGVDSVKAVALLSPCIGESVIRKGPQNFSKSEENLQIVKHDKQASYRISWTGISNTESEKTSSRGTTSMAHLEAETSFSEPNLTCKGSPTILIKPRLLDKRTKQDCNNQQASFCEDENRLTTDTLLKIQKAFSESGSNLHNLLEIESSKSNLTSGTTCPLEVNPVFKMKAQETLKIEQEILFTSPGGEAHTVDKHLSNENQNNVTDGILFQNTAEVDSSARDLNKDVGSMQEEQLIARTHPITQLSSTNALQKEILESKDEFTSQRMIKDDKFKCCNSELKECLESGQLSSQFSEGGETNSKCCIHMGSCEKSKPSPAGKVADHIHWFNKLSLNEPCSATKAKPPLKFQRTPVRQSIRRINSLLEANKQSITCKRTKADNDCPLLVKSVSYETALSSCGERISKTSTVSQLPFEATCKQMSTSDQFDQTSKSHQQLACPCTGTSTTFKETITTSHSRAVLEDVTNHEASKTVVKMKTNLNVSVGTPDKCVIRKTGETKVRYRGSPRNPMATTKFLPVVKPLDLSKFGRGGNAVDVVYLDFSKAYDNIRCDTIVAKLLKSGPDNNTEDVAEALSQSTEGRLPCTAFLACAGSLPLAPVPSTKRVTPAAPPLCSESHTRSARPTKISLFPRRRVPSTSSWGGGAHLVIAGVTDWRRLKETHSTMTSALLPSILFLLASRLAVTFSHNPRSPDRVSEADIQRLLHGVMEQLGIARPRVEYPAHQAMNLVGPQNIEGGAHEGLQHLGPYGNIPNIVAELTGDNIPKDFSEDQGYPDPPNPCPVGKTVDDGCLENTPDTAQFSKEYQLHQHLFDPEHDYSSMGKWNKNLLFEKMKGGLKRKKRSVNPYLQGQRLDNVVAKKSVPHFSDEEKETGN</sequence>
<dbReference type="CDD" id="cd04394">
    <property type="entry name" value="RhoGAP-ARHGAP11A"/>
    <property type="match status" value="1"/>
</dbReference>
<protein>
    <submittedName>
        <fullName evidence="4">Rho GTPase-activating protein 11A</fullName>
    </submittedName>
</protein>
<evidence type="ECO:0000313" key="3">
    <source>
        <dbReference type="Proteomes" id="UP001652642"/>
    </source>
</evidence>
<dbReference type="Gene3D" id="1.10.555.10">
    <property type="entry name" value="Rho GTPase activation protein"/>
    <property type="match status" value="1"/>
</dbReference>
<feature type="region of interest" description="Disordered" evidence="1">
    <location>
        <begin position="367"/>
        <end position="386"/>
    </location>
</feature>
<dbReference type="SMART" id="SM00324">
    <property type="entry name" value="RhoGAP"/>
    <property type="match status" value="1"/>
</dbReference>
<dbReference type="GeneID" id="110085754"/>
<organism evidence="3 4">
    <name type="scientific">Pogona vitticeps</name>
    <name type="common">central bearded dragon</name>
    <dbReference type="NCBI Taxonomy" id="103695"/>
    <lineage>
        <taxon>Eukaryota</taxon>
        <taxon>Metazoa</taxon>
        <taxon>Chordata</taxon>
        <taxon>Craniata</taxon>
        <taxon>Vertebrata</taxon>
        <taxon>Euteleostomi</taxon>
        <taxon>Lepidosauria</taxon>
        <taxon>Squamata</taxon>
        <taxon>Bifurcata</taxon>
        <taxon>Unidentata</taxon>
        <taxon>Episquamata</taxon>
        <taxon>Toxicofera</taxon>
        <taxon>Iguania</taxon>
        <taxon>Acrodonta</taxon>
        <taxon>Agamidae</taxon>
        <taxon>Amphibolurinae</taxon>
        <taxon>Pogona</taxon>
    </lineage>
</organism>
<feature type="region of interest" description="Disordered" evidence="1">
    <location>
        <begin position="300"/>
        <end position="323"/>
    </location>
</feature>
<dbReference type="InterPro" id="IPR007945">
    <property type="entry name" value="Secretogranin_V"/>
</dbReference>
<dbReference type="Proteomes" id="UP001652642">
    <property type="component" value="Chromosome 1"/>
</dbReference>
<gene>
    <name evidence="4" type="primary">ARHGAP11A</name>
</gene>
<dbReference type="RefSeq" id="XP_072847057.1">
    <property type="nucleotide sequence ID" value="XM_072990956.1"/>
</dbReference>
<dbReference type="PROSITE" id="PS50238">
    <property type="entry name" value="RHOGAP"/>
    <property type="match status" value="1"/>
</dbReference>